<keyword evidence="2" id="KW-1185">Reference proteome</keyword>
<name>A0ABT0WUC3_9BURK</name>
<dbReference type="EMBL" id="JAMQGR010000007">
    <property type="protein sequence ID" value="MCM2567642.1"/>
    <property type="molecule type" value="Genomic_DNA"/>
</dbReference>
<comment type="caution">
    <text evidence="1">The sequence shown here is derived from an EMBL/GenBank/DDBJ whole genome shotgun (WGS) entry which is preliminary data.</text>
</comment>
<accession>A0ABT0WUC3</accession>
<organism evidence="1 2">
    <name type="scientific">Janthinobacterium kumbetense</name>
    <dbReference type="NCBI Taxonomy" id="2950280"/>
    <lineage>
        <taxon>Bacteria</taxon>
        <taxon>Pseudomonadati</taxon>
        <taxon>Pseudomonadota</taxon>
        <taxon>Betaproteobacteria</taxon>
        <taxon>Burkholderiales</taxon>
        <taxon>Oxalobacteraceae</taxon>
        <taxon>Janthinobacterium</taxon>
    </lineage>
</organism>
<dbReference type="Proteomes" id="UP001202243">
    <property type="component" value="Unassembled WGS sequence"/>
</dbReference>
<reference evidence="1 2" key="1">
    <citation type="submission" date="2022-06" db="EMBL/GenBank/DDBJ databases">
        <title>Janthinobacterium kumbetensis sp. nov., isolated from spring water in Turkey.</title>
        <authorList>
            <person name="Inan Bektas K."/>
            <person name="Belduz A.A."/>
            <person name="Canakci S."/>
            <person name="Nalcaoglu A."/>
            <person name="Ceylan E."/>
            <person name="Kati H."/>
        </authorList>
    </citation>
    <scope>NUCLEOTIDE SEQUENCE [LARGE SCALE GENOMIC DNA]</scope>
    <source>
        <strain evidence="1 2">GK</strain>
    </source>
</reference>
<sequence length="80" mass="8729">MGFEFRIAASLTAGQRQHIEQLLAALPQAADGMPGTDARLTEAGLYVCQYLRPEPWHGLDAVRAWLDAQGVDYAVAEVDD</sequence>
<evidence type="ECO:0000313" key="1">
    <source>
        <dbReference type="EMBL" id="MCM2567642.1"/>
    </source>
</evidence>
<proteinExistence type="predicted"/>
<evidence type="ECO:0000313" key="2">
    <source>
        <dbReference type="Proteomes" id="UP001202243"/>
    </source>
</evidence>
<protein>
    <submittedName>
        <fullName evidence="1">Uncharacterized protein</fullName>
    </submittedName>
</protein>
<gene>
    <name evidence="1" type="ORF">NCG91_18705</name>
</gene>
<dbReference type="RefSeq" id="WP_251350752.1">
    <property type="nucleotide sequence ID" value="NZ_JAMQGR010000007.1"/>
</dbReference>